<keyword evidence="4" id="KW-1185">Reference proteome</keyword>
<feature type="compositionally biased region" description="Acidic residues" evidence="1">
    <location>
        <begin position="83"/>
        <end position="97"/>
    </location>
</feature>
<feature type="chain" id="PRO_5025349455" evidence="2">
    <location>
        <begin position="22"/>
        <end position="330"/>
    </location>
</feature>
<feature type="region of interest" description="Disordered" evidence="1">
    <location>
        <begin position="57"/>
        <end position="119"/>
    </location>
</feature>
<keyword evidence="2" id="KW-0732">Signal</keyword>
<protein>
    <submittedName>
        <fullName evidence="3">Uncharacterized protein</fullName>
    </submittedName>
</protein>
<feature type="non-terminal residue" evidence="3">
    <location>
        <position position="330"/>
    </location>
</feature>
<dbReference type="AlphaFoldDB" id="A0A6A4GAA9"/>
<accession>A0A6A4GAA9</accession>
<proteinExistence type="predicted"/>
<feature type="compositionally biased region" description="Polar residues" evidence="1">
    <location>
        <begin position="203"/>
        <end position="213"/>
    </location>
</feature>
<feature type="signal peptide" evidence="2">
    <location>
        <begin position="1"/>
        <end position="21"/>
    </location>
</feature>
<evidence type="ECO:0000313" key="3">
    <source>
        <dbReference type="EMBL" id="KAE9382416.1"/>
    </source>
</evidence>
<sequence>MSGSKLLLSYLFIALVSFSSSSMPGLRNNKEFRAYAMSPGEPIQGPIDFNLNMALNKRASDSSPSPGVPSYSSNSPAAAGPDCDSDDGFDLESEASDSESISFDPVDPDGFEPDPTSLSSSFSIPAFLRRLFSRPPSEPDEVQSESEDRPSGAEDEPLTGLAARRKRKKERKRDKRNVKRKLTQDELGTTLKEISRKKAARSHTISTDESFSSEALPVNSGGWSGLRQKLEKINPTVQELLDKHDMQIVDWDGRQSYAVVDNEGRIITALAGTPDDPNWIPLMQELAENVRHARDHMSFSTSRRRTSAFPALLVSIGNSFGGGSKRPGTM</sequence>
<organism evidence="3 4">
    <name type="scientific">Gymnopus androsaceus JB14</name>
    <dbReference type="NCBI Taxonomy" id="1447944"/>
    <lineage>
        <taxon>Eukaryota</taxon>
        <taxon>Fungi</taxon>
        <taxon>Dikarya</taxon>
        <taxon>Basidiomycota</taxon>
        <taxon>Agaricomycotina</taxon>
        <taxon>Agaricomycetes</taxon>
        <taxon>Agaricomycetidae</taxon>
        <taxon>Agaricales</taxon>
        <taxon>Marasmiineae</taxon>
        <taxon>Omphalotaceae</taxon>
        <taxon>Gymnopus</taxon>
    </lineage>
</organism>
<dbReference type="EMBL" id="ML771583">
    <property type="protein sequence ID" value="KAE9382416.1"/>
    <property type="molecule type" value="Genomic_DNA"/>
</dbReference>
<gene>
    <name evidence="3" type="ORF">BT96DRAFT_1027660</name>
</gene>
<evidence type="ECO:0000313" key="4">
    <source>
        <dbReference type="Proteomes" id="UP000799118"/>
    </source>
</evidence>
<feature type="compositionally biased region" description="Basic residues" evidence="1">
    <location>
        <begin position="163"/>
        <end position="181"/>
    </location>
</feature>
<reference evidence="3" key="1">
    <citation type="journal article" date="2019" name="Environ. Microbiol.">
        <title>Fungal ecological strategies reflected in gene transcription - a case study of two litter decomposers.</title>
        <authorList>
            <person name="Barbi F."/>
            <person name="Kohler A."/>
            <person name="Barry K."/>
            <person name="Baskaran P."/>
            <person name="Daum C."/>
            <person name="Fauchery L."/>
            <person name="Ihrmark K."/>
            <person name="Kuo A."/>
            <person name="LaButti K."/>
            <person name="Lipzen A."/>
            <person name="Morin E."/>
            <person name="Grigoriev I.V."/>
            <person name="Henrissat B."/>
            <person name="Lindahl B."/>
            <person name="Martin F."/>
        </authorList>
    </citation>
    <scope>NUCLEOTIDE SEQUENCE</scope>
    <source>
        <strain evidence="3">JB14</strain>
    </source>
</reference>
<evidence type="ECO:0000256" key="2">
    <source>
        <dbReference type="SAM" id="SignalP"/>
    </source>
</evidence>
<feature type="compositionally biased region" description="Low complexity" evidence="1">
    <location>
        <begin position="61"/>
        <end position="76"/>
    </location>
</feature>
<name>A0A6A4GAA9_9AGAR</name>
<feature type="region of interest" description="Disordered" evidence="1">
    <location>
        <begin position="133"/>
        <end position="218"/>
    </location>
</feature>
<dbReference type="OrthoDB" id="3025143at2759"/>
<dbReference type="Proteomes" id="UP000799118">
    <property type="component" value="Unassembled WGS sequence"/>
</dbReference>
<evidence type="ECO:0000256" key="1">
    <source>
        <dbReference type="SAM" id="MobiDB-lite"/>
    </source>
</evidence>